<keyword evidence="2" id="KW-1185">Reference proteome</keyword>
<dbReference type="InterPro" id="IPR010982">
    <property type="entry name" value="Lambda_DNA-bd_dom_sf"/>
</dbReference>
<organism evidence="1 2">
    <name type="scientific">Mycolicibacterium vulneris</name>
    <dbReference type="NCBI Taxonomy" id="547163"/>
    <lineage>
        <taxon>Bacteria</taxon>
        <taxon>Bacillati</taxon>
        <taxon>Actinomycetota</taxon>
        <taxon>Actinomycetes</taxon>
        <taxon>Mycobacteriales</taxon>
        <taxon>Mycobacteriaceae</taxon>
        <taxon>Mycolicibacterium</taxon>
    </lineage>
</organism>
<dbReference type="Gene3D" id="1.10.260.40">
    <property type="entry name" value="lambda repressor-like DNA-binding domains"/>
    <property type="match status" value="1"/>
</dbReference>
<dbReference type="Proteomes" id="UP000242320">
    <property type="component" value="Unassembled WGS sequence"/>
</dbReference>
<dbReference type="GO" id="GO:0003677">
    <property type="term" value="F:DNA binding"/>
    <property type="evidence" value="ECO:0007669"/>
    <property type="project" value="InterPro"/>
</dbReference>
<dbReference type="EMBL" id="NCXM01000003">
    <property type="protein sequence ID" value="OSC31759.1"/>
    <property type="molecule type" value="Genomic_DNA"/>
</dbReference>
<evidence type="ECO:0000313" key="1">
    <source>
        <dbReference type="EMBL" id="OSC31759.1"/>
    </source>
</evidence>
<sequence>MLAQQSPAIAPSRTQIYRLYRAEAAPTIVMVDQLARLFGVSPRSFLPEKATRPPCDHPVRS</sequence>
<name>A0A1X2LCL3_9MYCO</name>
<protein>
    <recommendedName>
        <fullName evidence="3">HTH cro/C1-type domain-containing protein</fullName>
    </recommendedName>
</protein>
<reference evidence="1 2" key="1">
    <citation type="submission" date="2017-04" db="EMBL/GenBank/DDBJ databases">
        <title>The new phylogeny of genus Mycobacterium.</title>
        <authorList>
            <person name="Tortoli E."/>
            <person name="Trovato A."/>
            <person name="Cirillo D.M."/>
        </authorList>
    </citation>
    <scope>NUCLEOTIDE SEQUENCE [LARGE SCALE GENOMIC DNA]</scope>
    <source>
        <strain evidence="1 2">DSM 45247</strain>
    </source>
</reference>
<evidence type="ECO:0008006" key="3">
    <source>
        <dbReference type="Google" id="ProtNLM"/>
    </source>
</evidence>
<proteinExistence type="predicted"/>
<gene>
    <name evidence="1" type="ORF">B8W69_04280</name>
</gene>
<dbReference type="OrthoDB" id="4553487at2"/>
<comment type="caution">
    <text evidence="1">The sequence shown here is derived from an EMBL/GenBank/DDBJ whole genome shotgun (WGS) entry which is preliminary data.</text>
</comment>
<dbReference type="AlphaFoldDB" id="A0A1X2LCL3"/>
<evidence type="ECO:0000313" key="2">
    <source>
        <dbReference type="Proteomes" id="UP000242320"/>
    </source>
</evidence>
<accession>A0A1X2LCL3</accession>